<dbReference type="Pfam" id="PF04257">
    <property type="entry name" value="Exonuc_V_gamma"/>
    <property type="match status" value="1"/>
</dbReference>
<protein>
    <recommendedName>
        <fullName evidence="10">RecBCD enzyme subunit RecC</fullName>
    </recommendedName>
    <alternativeName>
        <fullName evidence="10">Exonuclease V subunit RecC</fullName>
        <shortName evidence="10">ExoV subunit RecC</shortName>
    </alternativeName>
    <alternativeName>
        <fullName evidence="10">Helicase/nuclease RecBCD subunit RecC</fullName>
    </alternativeName>
</protein>
<dbReference type="Gene3D" id="1.10.486.10">
    <property type="entry name" value="PCRA, domain 4"/>
    <property type="match status" value="1"/>
</dbReference>
<accession>A0A5N0TAK6</accession>
<dbReference type="Gene3D" id="1.10.10.160">
    <property type="match status" value="1"/>
</dbReference>
<name>A0A5N0TAK6_9GAMM</name>
<keyword evidence="8 10" id="KW-0238">DNA-binding</keyword>
<keyword evidence="9 10" id="KW-0234">DNA repair</keyword>
<evidence type="ECO:0000256" key="9">
    <source>
        <dbReference type="ARBA" id="ARBA00023204"/>
    </source>
</evidence>
<dbReference type="GO" id="GO:0000724">
    <property type="term" value="P:double-strand break repair via homologous recombination"/>
    <property type="evidence" value="ECO:0007669"/>
    <property type="project" value="UniProtKB-UniRule"/>
</dbReference>
<dbReference type="GO" id="GO:0003678">
    <property type="term" value="F:DNA helicase activity"/>
    <property type="evidence" value="ECO:0007669"/>
    <property type="project" value="UniProtKB-UniRule"/>
</dbReference>
<evidence type="ECO:0000256" key="5">
    <source>
        <dbReference type="ARBA" id="ARBA00022806"/>
    </source>
</evidence>
<dbReference type="Gene3D" id="3.40.50.300">
    <property type="entry name" value="P-loop containing nucleotide triphosphate hydrolases"/>
    <property type="match status" value="1"/>
</dbReference>
<evidence type="ECO:0000256" key="7">
    <source>
        <dbReference type="ARBA" id="ARBA00022840"/>
    </source>
</evidence>
<evidence type="ECO:0000313" key="12">
    <source>
        <dbReference type="EMBL" id="KAA9131464.1"/>
    </source>
</evidence>
<evidence type="ECO:0000256" key="4">
    <source>
        <dbReference type="ARBA" id="ARBA00022801"/>
    </source>
</evidence>
<evidence type="ECO:0000256" key="8">
    <source>
        <dbReference type="ARBA" id="ARBA00023125"/>
    </source>
</evidence>
<dbReference type="GO" id="GO:0008854">
    <property type="term" value="F:exodeoxyribonuclease V activity"/>
    <property type="evidence" value="ECO:0007669"/>
    <property type="project" value="InterPro"/>
</dbReference>
<dbReference type="InterPro" id="IPR011335">
    <property type="entry name" value="Restrct_endonuc-II-like"/>
</dbReference>
<comment type="subunit">
    <text evidence="10">Heterotrimer of RecB, RecC and RecD. All subunits contribute to DNA-binding.</text>
</comment>
<evidence type="ECO:0000313" key="13">
    <source>
        <dbReference type="Proteomes" id="UP000325372"/>
    </source>
</evidence>
<dbReference type="GO" id="GO:0009338">
    <property type="term" value="C:exodeoxyribonuclease V complex"/>
    <property type="evidence" value="ECO:0007669"/>
    <property type="project" value="InterPro"/>
</dbReference>
<keyword evidence="2 10" id="KW-0547">Nucleotide-binding</keyword>
<sequence>MSLKIYHANRIETLFAQLAVRLDQAPPGMGPLEGETVLLENPAMGAWVNLQLARLHGVAANIQYPRFSQFFWDLARVVVAEDIPEVTPLNKLEMTWRILAALQDPELMARPELAPVNQYLDRDDAGESLTALKRYQLAARVADLFDQYQVFRPRWIVDGWDRDEPAGTRREWSESWRSAEAWQRAIWRFIRVAGDGAPAPSRKAHRAGIHRALCNRLSGDFDPAILPFRRLSVFGVTALPESDLDVLMGLARHVDVSLYLFNPCEAHWCDIPTARQAIREEAARYRAGEQATGLPPELGNPLLAAQGQQVRDFLELVYRKSDEYQLAAGVEDHQAFTDPDPERDRGLLTAVHQDILELSFRGEIATLTGDEGEPLPLPAGETDGAPSIHFHNAHGPLREVEMLHDQLLDLFDRDPDLNPRDVVVMMPRVAPYVPCIKAVFERGAERGDGRRIDYHIADRTLVEESPVLNGFESLLKLPESRLPLSEVLGLLELPSVQRRFGLQRGDFESIRRWLIDAGVRWGRDAAHRQAETGAAFSEFSWAFGLDRMLSGYAMSADGDTNILGVQPLDDIEGGHAAAFDGFLRFWRRLEHYRELLARDRSPAAWASTLGGMLNDLFEPDDEDRPAFTELRRGLESLARAGESGWFTGTVPLDVVRAAIAPVLRQGSGMRHPFSEGVKFCSLLPMRGVPFKVVYLLGMNMEDYPRRIDRPGFDLMRDDYRAGDRSARIDDRWLFLEALLSARQAFHVSYIGQDMHRNEAREPSVVASELMDYLRDGYATDGFDEEGQLREGRLYTRHPLQPFSPSYFGGRSREDSRRFSLDPASWAIATEQATARGAGQDGEEPGVLRARWNAGVVSTETPAEVDLDDFIAFFTRPAKWFFRRHGVSLGLNQDQVEDEEMLGSGDGLAAWQRGNALLRRINQSPLSPDADQAAEKQRQIDGLVRSLQARGQWPMGSAGQHAAKKLDELGEPYLFFRAQAGPASDVAIRLEVPVAGTATGPVASLRITGTLPLHEAAYRYQSASGLKFKTLLDFYLRTAVLAGSYDGGLTEAWGVFGGAKSAADRRKLNGEYVGLRFDADFLADRRRHIELLSGLANLYLAHAHGGLPFHPELSAELVDLDPDEQRQLVRKKWYESGFGRDDSMRGNLVERAYYGTPEALLEPVFLDTSAAMVEAVNRWAKGGSDE</sequence>
<dbReference type="Pfam" id="PF17946">
    <property type="entry name" value="RecC_C"/>
    <property type="match status" value="1"/>
</dbReference>
<evidence type="ECO:0000256" key="6">
    <source>
        <dbReference type="ARBA" id="ARBA00022839"/>
    </source>
</evidence>
<keyword evidence="13" id="KW-1185">Reference proteome</keyword>
<comment type="caution">
    <text evidence="12">The sequence shown here is derived from an EMBL/GenBank/DDBJ whole genome shotgun (WGS) entry which is preliminary data.</text>
</comment>
<dbReference type="GO" id="GO:0005524">
    <property type="term" value="F:ATP binding"/>
    <property type="evidence" value="ECO:0007669"/>
    <property type="project" value="UniProtKB-UniRule"/>
</dbReference>
<evidence type="ECO:0000256" key="1">
    <source>
        <dbReference type="ARBA" id="ARBA00022722"/>
    </source>
</evidence>
<comment type="similarity">
    <text evidence="10">Belongs to the RecC family.</text>
</comment>
<evidence type="ECO:0000256" key="3">
    <source>
        <dbReference type="ARBA" id="ARBA00022763"/>
    </source>
</evidence>
<keyword evidence="6 10" id="KW-0269">Exonuclease</keyword>
<dbReference type="InterPro" id="IPR013986">
    <property type="entry name" value="DExx_box_DNA_helicase_dom_sf"/>
</dbReference>
<dbReference type="PANTHER" id="PTHR30591">
    <property type="entry name" value="RECBCD ENZYME SUBUNIT RECC"/>
    <property type="match status" value="1"/>
</dbReference>
<dbReference type="PANTHER" id="PTHR30591:SF1">
    <property type="entry name" value="RECBCD ENZYME SUBUNIT RECC"/>
    <property type="match status" value="1"/>
</dbReference>
<dbReference type="InterPro" id="IPR006697">
    <property type="entry name" value="RecC"/>
</dbReference>
<dbReference type="GO" id="GO:0003677">
    <property type="term" value="F:DNA binding"/>
    <property type="evidence" value="ECO:0007669"/>
    <property type="project" value="UniProtKB-UniRule"/>
</dbReference>
<evidence type="ECO:0000256" key="10">
    <source>
        <dbReference type="HAMAP-Rule" id="MF_01486"/>
    </source>
</evidence>
<keyword evidence="4 10" id="KW-0378">Hydrolase</keyword>
<keyword evidence="7 10" id="KW-0067">ATP-binding</keyword>
<dbReference type="NCBIfam" id="TIGR01450">
    <property type="entry name" value="recC"/>
    <property type="match status" value="1"/>
</dbReference>
<dbReference type="Proteomes" id="UP000325372">
    <property type="component" value="Unassembled WGS sequence"/>
</dbReference>
<evidence type="ECO:0000256" key="2">
    <source>
        <dbReference type="ARBA" id="ARBA00022741"/>
    </source>
</evidence>
<keyword evidence="5 10" id="KW-0347">Helicase</keyword>
<dbReference type="AlphaFoldDB" id="A0A5N0TAK6"/>
<dbReference type="SUPFAM" id="SSF52540">
    <property type="entry name" value="P-loop containing nucleoside triphosphate hydrolases"/>
    <property type="match status" value="2"/>
</dbReference>
<organism evidence="12 13">
    <name type="scientific">Marinihelvus fidelis</name>
    <dbReference type="NCBI Taxonomy" id="2613842"/>
    <lineage>
        <taxon>Bacteria</taxon>
        <taxon>Pseudomonadati</taxon>
        <taxon>Pseudomonadota</taxon>
        <taxon>Gammaproteobacteria</taxon>
        <taxon>Chromatiales</taxon>
        <taxon>Wenzhouxiangellaceae</taxon>
        <taxon>Marinihelvus</taxon>
    </lineage>
</organism>
<comment type="function">
    <text evidence="10">A helicase/nuclease that prepares dsDNA breaks (DSB) for recombinational DNA repair. Binds to DSBs and unwinds DNA via a highly rapid and processive ATP-dependent bidirectional helicase activity. Unwinds dsDNA until it encounters a Chi (crossover hotspot instigator) sequence from the 3' direction. Cuts ssDNA a few nucleotides 3' to the Chi site. The properties and activities of the enzyme are changed at Chi. The Chi-altered holoenzyme produces a long 3'-ssDNA overhang and facilitates RecA-binding to the ssDNA for homologous DNA recombination and repair. Holoenzyme degrades any linearized DNA that is unable to undergo homologous recombination. In the holoenzyme this subunit recognizes the wild-type Chi sequence, and when added to isolated RecB increases its ATP-dependent helicase processivity.</text>
</comment>
<reference evidence="12 13" key="1">
    <citation type="submission" date="2019-09" db="EMBL/GenBank/DDBJ databases">
        <title>Wenzhouxiangella sp. Genome sequencing and assembly.</title>
        <authorList>
            <person name="Zhang R."/>
        </authorList>
    </citation>
    <scope>NUCLEOTIDE SEQUENCE [LARGE SCALE GENOMIC DNA]</scope>
    <source>
        <strain evidence="12 13">W260</strain>
    </source>
</reference>
<keyword evidence="3 10" id="KW-0227">DNA damage</keyword>
<dbReference type="SUPFAM" id="SSF52980">
    <property type="entry name" value="Restriction endonuclease-like"/>
    <property type="match status" value="1"/>
</dbReference>
<dbReference type="PIRSF" id="PIRSF000980">
    <property type="entry name" value="RecC"/>
    <property type="match status" value="1"/>
</dbReference>
<feature type="domain" description="RecC C-terminal" evidence="11">
    <location>
        <begin position="861"/>
        <end position="1116"/>
    </location>
</feature>
<evidence type="ECO:0000259" key="11">
    <source>
        <dbReference type="Pfam" id="PF17946"/>
    </source>
</evidence>
<gene>
    <name evidence="10 12" type="primary">recC</name>
    <name evidence="12" type="ORF">F3N42_09095</name>
</gene>
<dbReference type="EMBL" id="VYXP01000005">
    <property type="protein sequence ID" value="KAA9131464.1"/>
    <property type="molecule type" value="Genomic_DNA"/>
</dbReference>
<dbReference type="RefSeq" id="WP_150864114.1">
    <property type="nucleotide sequence ID" value="NZ_VYXP01000005.1"/>
</dbReference>
<comment type="miscellaneous">
    <text evidence="10">In the RecBCD complex, RecB has a slow 3'-5' helicase, an exonuclease activity and loads RecA onto ssDNA, RecD has a fast 5'-3' helicase activity, while RecC stimulates the ATPase and processivity of the RecB helicase and contributes to recognition of the Chi site.</text>
</comment>
<proteinExistence type="inferred from homology"/>
<dbReference type="InterPro" id="IPR041500">
    <property type="entry name" value="RecC_C"/>
</dbReference>
<dbReference type="InterPro" id="IPR027417">
    <property type="entry name" value="P-loop_NTPase"/>
</dbReference>
<keyword evidence="1 10" id="KW-0540">Nuclease</keyword>
<dbReference type="Gene3D" id="3.40.50.10930">
    <property type="match status" value="1"/>
</dbReference>
<dbReference type="HAMAP" id="MF_01486">
    <property type="entry name" value="RecC"/>
    <property type="match status" value="1"/>
</dbReference>